<dbReference type="GO" id="GO:0006351">
    <property type="term" value="P:DNA-templated transcription"/>
    <property type="evidence" value="ECO:0007669"/>
    <property type="project" value="InterPro"/>
</dbReference>
<evidence type="ECO:0000256" key="3">
    <source>
        <dbReference type="ARBA" id="ARBA00015972"/>
    </source>
</evidence>
<dbReference type="CDD" id="cd06928">
    <property type="entry name" value="RNAP_alpha_NTD"/>
    <property type="match status" value="1"/>
</dbReference>
<proteinExistence type="inferred from homology"/>
<dbReference type="InterPro" id="IPR036603">
    <property type="entry name" value="RBP11-like"/>
</dbReference>
<dbReference type="Pfam" id="PF01193">
    <property type="entry name" value="RNA_pol_L"/>
    <property type="match status" value="1"/>
</dbReference>
<evidence type="ECO:0000256" key="9">
    <source>
        <dbReference type="ARBA" id="ARBA00033070"/>
    </source>
</evidence>
<dbReference type="EC" id="2.7.7.6" evidence="2"/>
<dbReference type="Pfam" id="PF01000">
    <property type="entry name" value="RNA_pol_A_bac"/>
    <property type="match status" value="1"/>
</dbReference>
<comment type="caution">
    <text evidence="13">The sequence shown here is derived from an EMBL/GenBank/DDBJ whole genome shotgun (WGS) entry which is preliminary data.</text>
</comment>
<evidence type="ECO:0000256" key="6">
    <source>
        <dbReference type="ARBA" id="ARBA00022695"/>
    </source>
</evidence>
<dbReference type="GO" id="GO:0000428">
    <property type="term" value="C:DNA-directed RNA polymerase complex"/>
    <property type="evidence" value="ECO:0007669"/>
    <property type="project" value="UniProtKB-KW"/>
</dbReference>
<dbReference type="SUPFAM" id="SSF55257">
    <property type="entry name" value="RBP11-like subunits of RNA polymerase"/>
    <property type="match status" value="1"/>
</dbReference>
<dbReference type="Gene3D" id="3.30.1360.10">
    <property type="entry name" value="RNA polymerase, RBP11-like subunit"/>
    <property type="match status" value="1"/>
</dbReference>
<evidence type="ECO:0000256" key="7">
    <source>
        <dbReference type="ARBA" id="ARBA00023163"/>
    </source>
</evidence>
<evidence type="ECO:0000256" key="8">
    <source>
        <dbReference type="ARBA" id="ARBA00032524"/>
    </source>
</evidence>
<dbReference type="InterPro" id="IPR011263">
    <property type="entry name" value="DNA-dir_RNA_pol_RpoA/D/Rpb3"/>
</dbReference>
<feature type="compositionally biased region" description="Basic and acidic residues" evidence="11">
    <location>
        <begin position="251"/>
        <end position="260"/>
    </location>
</feature>
<comment type="similarity">
    <text evidence="1">Belongs to the RNA polymerase alpha chain family.</text>
</comment>
<dbReference type="FunFam" id="2.170.120.12:FF:000001">
    <property type="entry name" value="DNA-directed RNA polymerase subunit alpha"/>
    <property type="match status" value="1"/>
</dbReference>
<dbReference type="GO" id="GO:0003677">
    <property type="term" value="F:DNA binding"/>
    <property type="evidence" value="ECO:0007669"/>
    <property type="project" value="InterPro"/>
</dbReference>
<dbReference type="AlphaFoldDB" id="A0A1F4UHL1"/>
<dbReference type="EMBL" id="MEUW01000021">
    <property type="protein sequence ID" value="OGC44426.1"/>
    <property type="molecule type" value="Genomic_DNA"/>
</dbReference>
<dbReference type="SMART" id="SM00662">
    <property type="entry name" value="RPOLD"/>
    <property type="match status" value="1"/>
</dbReference>
<keyword evidence="5" id="KW-0808">Transferase</keyword>
<comment type="catalytic activity">
    <reaction evidence="10">
        <text>RNA(n) + a ribonucleoside 5'-triphosphate = RNA(n+1) + diphosphate</text>
        <dbReference type="Rhea" id="RHEA:21248"/>
        <dbReference type="Rhea" id="RHEA-COMP:14527"/>
        <dbReference type="Rhea" id="RHEA-COMP:17342"/>
        <dbReference type="ChEBI" id="CHEBI:33019"/>
        <dbReference type="ChEBI" id="CHEBI:61557"/>
        <dbReference type="ChEBI" id="CHEBI:140395"/>
        <dbReference type="EC" id="2.7.7.6"/>
    </reaction>
</comment>
<dbReference type="SUPFAM" id="SSF56553">
    <property type="entry name" value="Insert subdomain of RNA polymerase alpha subunit"/>
    <property type="match status" value="1"/>
</dbReference>
<sequence length="260" mass="28226">MESLDFEIKTEKENAGLGRFIIEPLPEGYGVTLGTALRRVLLSSLPGAAVAEVHIQGVTHPFTTVKGVREDVVELLLNLKKVRFTLRGDGPFEGTLDAKGKKAVTAGDIKISSEVVIANPDLKIATLTDKDSKLSLSLIVEKGVGYKPSEERERGRIGVIPLDSIFSPVVKVSFWTEGARVGRKTNFERLILEITTDETLKPSRALGQAAEILRNHLERIAASFPPAKVSAQPKAAAEKPKKKTKKRASPKKKDASKGAR</sequence>
<accession>A0A1F4UHL1</accession>
<evidence type="ECO:0000313" key="14">
    <source>
        <dbReference type="Proteomes" id="UP000176583"/>
    </source>
</evidence>
<dbReference type="Gene3D" id="2.170.120.12">
    <property type="entry name" value="DNA-directed RNA polymerase, insert domain"/>
    <property type="match status" value="1"/>
</dbReference>
<dbReference type="InterPro" id="IPR011773">
    <property type="entry name" value="DNA-dir_RpoA"/>
</dbReference>
<reference evidence="13 14" key="1">
    <citation type="journal article" date="2016" name="Nat. Commun.">
        <title>Thousands of microbial genomes shed light on interconnected biogeochemical processes in an aquifer system.</title>
        <authorList>
            <person name="Anantharaman K."/>
            <person name="Brown C.T."/>
            <person name="Hug L.A."/>
            <person name="Sharon I."/>
            <person name="Castelle C.J."/>
            <person name="Probst A.J."/>
            <person name="Thomas B.C."/>
            <person name="Singh A."/>
            <person name="Wilkins M.J."/>
            <person name="Karaoz U."/>
            <person name="Brodie E.L."/>
            <person name="Williams K.H."/>
            <person name="Hubbard S.S."/>
            <person name="Banfield J.F."/>
        </authorList>
    </citation>
    <scope>NUCLEOTIDE SEQUENCE [LARGE SCALE GENOMIC DNA]</scope>
</reference>
<dbReference type="GO" id="GO:0046983">
    <property type="term" value="F:protein dimerization activity"/>
    <property type="evidence" value="ECO:0007669"/>
    <property type="project" value="InterPro"/>
</dbReference>
<organism evidence="13 14">
    <name type="scientific">candidate division WWE3 bacterium RBG_19FT_COMBO_53_11</name>
    <dbReference type="NCBI Taxonomy" id="1802613"/>
    <lineage>
        <taxon>Bacteria</taxon>
        <taxon>Katanobacteria</taxon>
    </lineage>
</organism>
<keyword evidence="4 13" id="KW-0240">DNA-directed RNA polymerase</keyword>
<feature type="region of interest" description="Disordered" evidence="11">
    <location>
        <begin position="224"/>
        <end position="260"/>
    </location>
</feature>
<protein>
    <recommendedName>
        <fullName evidence="3">DNA-directed RNA polymerase subunit alpha</fullName>
        <ecNumber evidence="2">2.7.7.6</ecNumber>
    </recommendedName>
    <alternativeName>
        <fullName evidence="9">RNA polymerase subunit alpha</fullName>
    </alternativeName>
    <alternativeName>
        <fullName evidence="8">Transcriptase subunit alpha</fullName>
    </alternativeName>
</protein>
<dbReference type="InterPro" id="IPR011262">
    <property type="entry name" value="DNA-dir_RNA_pol_insert"/>
</dbReference>
<dbReference type="GO" id="GO:0005737">
    <property type="term" value="C:cytoplasm"/>
    <property type="evidence" value="ECO:0007669"/>
    <property type="project" value="UniProtKB-ARBA"/>
</dbReference>
<keyword evidence="7" id="KW-0804">Transcription</keyword>
<keyword evidence="6" id="KW-0548">Nucleotidyltransferase</keyword>
<feature type="compositionally biased region" description="Basic residues" evidence="11">
    <location>
        <begin position="240"/>
        <end position="250"/>
    </location>
</feature>
<dbReference type="GO" id="GO:0003899">
    <property type="term" value="F:DNA-directed RNA polymerase activity"/>
    <property type="evidence" value="ECO:0007669"/>
    <property type="project" value="UniProtKB-EC"/>
</dbReference>
<gene>
    <name evidence="13" type="ORF">A2V54_02915</name>
</gene>
<evidence type="ECO:0000256" key="1">
    <source>
        <dbReference type="ARBA" id="ARBA00007123"/>
    </source>
</evidence>
<dbReference type="InterPro" id="IPR036643">
    <property type="entry name" value="RNApol_insert_sf"/>
</dbReference>
<dbReference type="Proteomes" id="UP000176583">
    <property type="component" value="Unassembled WGS sequence"/>
</dbReference>
<evidence type="ECO:0000256" key="4">
    <source>
        <dbReference type="ARBA" id="ARBA00022478"/>
    </source>
</evidence>
<evidence type="ECO:0000256" key="11">
    <source>
        <dbReference type="SAM" id="MobiDB-lite"/>
    </source>
</evidence>
<evidence type="ECO:0000313" key="13">
    <source>
        <dbReference type="EMBL" id="OGC44426.1"/>
    </source>
</evidence>
<dbReference type="STRING" id="1802613.A2V54_02915"/>
<evidence type="ECO:0000256" key="2">
    <source>
        <dbReference type="ARBA" id="ARBA00012418"/>
    </source>
</evidence>
<evidence type="ECO:0000256" key="5">
    <source>
        <dbReference type="ARBA" id="ARBA00022679"/>
    </source>
</evidence>
<evidence type="ECO:0000259" key="12">
    <source>
        <dbReference type="SMART" id="SM00662"/>
    </source>
</evidence>
<name>A0A1F4UHL1_UNCKA</name>
<feature type="domain" description="DNA-directed RNA polymerase RpoA/D/Rpb3-type" evidence="12">
    <location>
        <begin position="17"/>
        <end position="223"/>
    </location>
</feature>
<evidence type="ECO:0000256" key="10">
    <source>
        <dbReference type="ARBA" id="ARBA00048552"/>
    </source>
</evidence>
<dbReference type="NCBIfam" id="TIGR02027">
    <property type="entry name" value="rpoA"/>
    <property type="match status" value="1"/>
</dbReference>